<sequence>MLVDMVCKRCNTDILGKLEMLRSSPIGIARAFFQPHGRDRGKHTTAPGIQARRKQMANESGYPDEVDFGPHAKPIVLPQLKITGEKSFTSTAAGPDELRSFVTTLSALFQSHQITCIRKRGPEHQLRYEAIIMLSPDKTFIQTESSFQAKPPRGGIWLERYDETDAEDVTPAATILQKLDGGLVLKTSSATVEDALDFFAQAVEQISYDSQVTRDIEGPLISVGMTTTVGVMERVIAKNGINLLAHYLGRDYVTDPGFRQIKDSILTGTPSVPADLVENDRIKQVLNAAPEHHHVFYLTRTRRSGGRAAITMIAHLYGVPLLIRLTLDAPEPHPPFPVFFLVDYVNHEVKLQSEAEYAEALPAMWAK</sequence>
<organism evidence="1 2">
    <name type="scientific">Pseudomonas urmiensis</name>
    <dbReference type="NCBI Taxonomy" id="2745493"/>
    <lineage>
        <taxon>Bacteria</taxon>
        <taxon>Pseudomonadati</taxon>
        <taxon>Pseudomonadota</taxon>
        <taxon>Gammaproteobacteria</taxon>
        <taxon>Pseudomonadales</taxon>
        <taxon>Pseudomonadaceae</taxon>
        <taxon>Pseudomonas</taxon>
    </lineage>
</organism>
<reference evidence="1 2" key="1">
    <citation type="journal article" date="2012" name="Plant Soil">
        <title>Screening of plant growth-promoting traits in arsenic-resistant bacteria isolated from the rhizosphere of soybean plants from Argentinean agricultural soil.</title>
        <authorList>
            <person name="Wevar Oller A.L."/>
            <person name="Talano M.A."/>
            <person name="Agostini E."/>
        </authorList>
    </citation>
    <scope>NUCLEOTIDE SEQUENCE [LARGE SCALE GENOMIC DNA]</scope>
    <source>
        <strain evidence="1 2">AW4</strain>
    </source>
</reference>
<protein>
    <submittedName>
        <fullName evidence="1">Uncharacterized protein</fullName>
    </submittedName>
</protein>
<evidence type="ECO:0000313" key="1">
    <source>
        <dbReference type="EMBL" id="MFK5732255.1"/>
    </source>
</evidence>
<evidence type="ECO:0000313" key="2">
    <source>
        <dbReference type="Proteomes" id="UP001621534"/>
    </source>
</evidence>
<dbReference type="RefSeq" id="WP_405128836.1">
    <property type="nucleotide sequence ID" value="NZ_JAHWXS010000001.1"/>
</dbReference>
<dbReference type="Proteomes" id="UP001621534">
    <property type="component" value="Unassembled WGS sequence"/>
</dbReference>
<comment type="caution">
    <text evidence="1">The sequence shown here is derived from an EMBL/GenBank/DDBJ whole genome shotgun (WGS) entry which is preliminary data.</text>
</comment>
<keyword evidence="2" id="KW-1185">Reference proteome</keyword>
<dbReference type="EMBL" id="JAHWXS010000001">
    <property type="protein sequence ID" value="MFK5732255.1"/>
    <property type="molecule type" value="Genomic_DNA"/>
</dbReference>
<name>A0ABW8NQT1_9PSED</name>
<gene>
    <name evidence="1" type="ORF">KW869_01880</name>
</gene>
<accession>A0ABW8NQT1</accession>
<proteinExistence type="predicted"/>